<name>A5GBN2_GEOUR</name>
<dbReference type="AlphaFoldDB" id="A5GBN2"/>
<dbReference type="Pfam" id="PF00329">
    <property type="entry name" value="Complex1_30kDa"/>
    <property type="match status" value="1"/>
</dbReference>
<dbReference type="InterPro" id="IPR037232">
    <property type="entry name" value="NADH_quin_OxRdtase_su_C/D-like"/>
</dbReference>
<dbReference type="GO" id="GO:0008137">
    <property type="term" value="F:NADH dehydrogenase (ubiquinone) activity"/>
    <property type="evidence" value="ECO:0007669"/>
    <property type="project" value="InterPro"/>
</dbReference>
<protein>
    <submittedName>
        <fullName evidence="2">Ech hydrogenase subunit D</fullName>
    </submittedName>
</protein>
<keyword evidence="3" id="KW-1185">Reference proteome</keyword>
<evidence type="ECO:0000259" key="1">
    <source>
        <dbReference type="Pfam" id="PF00329"/>
    </source>
</evidence>
<accession>A5GBN2</accession>
<dbReference type="InterPro" id="IPR001268">
    <property type="entry name" value="NADH_UbQ_OxRdtase_30kDa_su"/>
</dbReference>
<evidence type="ECO:0000313" key="2">
    <source>
        <dbReference type="EMBL" id="ABQ25012.1"/>
    </source>
</evidence>
<evidence type="ECO:0000313" key="3">
    <source>
        <dbReference type="Proteomes" id="UP000006695"/>
    </source>
</evidence>
<dbReference type="Gene3D" id="3.30.460.80">
    <property type="entry name" value="NADH:ubiquinone oxidoreductase, 30kDa subunit"/>
    <property type="match status" value="1"/>
</dbReference>
<dbReference type="Proteomes" id="UP000006695">
    <property type="component" value="Chromosome"/>
</dbReference>
<dbReference type="HOGENOM" id="CLU_145298_0_0_7"/>
<dbReference type="EMBL" id="CP000698">
    <property type="protein sequence ID" value="ABQ25012.1"/>
    <property type="molecule type" value="Genomic_DNA"/>
</dbReference>
<gene>
    <name evidence="2" type="ordered locus">Gura_0804</name>
</gene>
<reference evidence="2 3" key="1">
    <citation type="submission" date="2007-05" db="EMBL/GenBank/DDBJ databases">
        <title>Complete sequence of Geobacter uraniireducens Rf4.</title>
        <authorList>
            <consortium name="US DOE Joint Genome Institute"/>
            <person name="Copeland A."/>
            <person name="Lucas S."/>
            <person name="Lapidus A."/>
            <person name="Barry K."/>
            <person name="Detter J.C."/>
            <person name="Glavina del Rio T."/>
            <person name="Hammon N."/>
            <person name="Israni S."/>
            <person name="Dalin E."/>
            <person name="Tice H."/>
            <person name="Pitluck S."/>
            <person name="Chertkov O."/>
            <person name="Brettin T."/>
            <person name="Bruce D."/>
            <person name="Han C."/>
            <person name="Schmutz J."/>
            <person name="Larimer F."/>
            <person name="Land M."/>
            <person name="Hauser L."/>
            <person name="Kyrpides N."/>
            <person name="Mikhailova N."/>
            <person name="Shelobolina E."/>
            <person name="Aklujkar M."/>
            <person name="Lovley D."/>
            <person name="Richardson P."/>
        </authorList>
    </citation>
    <scope>NUCLEOTIDE SEQUENCE [LARGE SCALE GENOMIC DNA]</scope>
    <source>
        <strain evidence="2 3">Rf4</strain>
    </source>
</reference>
<dbReference type="SUPFAM" id="SSF143243">
    <property type="entry name" value="Nqo5-like"/>
    <property type="match status" value="1"/>
</dbReference>
<sequence>MISTEELIMSEPQEIVPVEKSDLVGIVAQLFAEGYRLVQIGCTTLPEAYELTYSFDREYRFRNLRFTVRPDEEVPSISVIYPNAFLYENEIHDLFGITITHITVDYRGTLYRTAISTPFSIGNVKFSEPPPQKEKG</sequence>
<dbReference type="KEGG" id="gur:Gura_0804"/>
<proteinExistence type="predicted"/>
<feature type="domain" description="NADH:ubiquinone oxidoreductase 30kDa subunit" evidence="1">
    <location>
        <begin position="18"/>
        <end position="100"/>
    </location>
</feature>
<organism evidence="2 3">
    <name type="scientific">Geotalea uraniireducens (strain Rf4)</name>
    <name type="common">Geobacter uraniireducens</name>
    <dbReference type="NCBI Taxonomy" id="351605"/>
    <lineage>
        <taxon>Bacteria</taxon>
        <taxon>Pseudomonadati</taxon>
        <taxon>Thermodesulfobacteriota</taxon>
        <taxon>Desulfuromonadia</taxon>
        <taxon>Geobacterales</taxon>
        <taxon>Geobacteraceae</taxon>
        <taxon>Geotalea</taxon>
    </lineage>
</organism>
<dbReference type="STRING" id="351605.Gura_0804"/>